<sequence length="465" mass="53494">MLKNKYFSKTFVGLHMCNSCRRSIYEKRSESKYKVFLSNRKTQNKIVGEECDSADPEQDEKGDPTFQYGEPSKKLSHKENQMCSKLLGEKNCTVDNDLETLYIRDIKAALSQQSNRSGKIQILTTIPQHWTIAKMRKEFEVSRRMASKAKKLRKESGHGSRPNKKAGRKLSNTTVSAVKLFYLSDDNSRVMPGMKDYISIVKDGKRSQKQKRLLLFNLIDLHKQFNEKFPEMPICLAKFRQLRPQECILAGKSGTHNVCVCKIHQNMKLKIRGLMQELKIKGANFTDTYQDLIKNSVCENPSSNCFFSICEECPKTECVIKKLKIILEENYVKEVKFSQWANTDRCEISQKTESRDEFLCNLANDLPILMRHNFLAVSQASYFSQIKNNVKEGEFVISMDFAENYTFHVQNAIQAHHWSNTQATLHPKIKQNNLCSSNNLNAENIHFVEYSALAGLALTISETFN</sequence>
<name>A0A9P0B1K9_BRAAE</name>
<dbReference type="PANTHER" id="PTHR46601:SF1">
    <property type="entry name" value="ADF-H DOMAIN-CONTAINING PROTEIN"/>
    <property type="match status" value="1"/>
</dbReference>
<dbReference type="AlphaFoldDB" id="A0A9P0B1K9"/>
<organism evidence="2 3">
    <name type="scientific">Brassicogethes aeneus</name>
    <name type="common">Rape pollen beetle</name>
    <name type="synonym">Meligethes aeneus</name>
    <dbReference type="NCBI Taxonomy" id="1431903"/>
    <lineage>
        <taxon>Eukaryota</taxon>
        <taxon>Metazoa</taxon>
        <taxon>Ecdysozoa</taxon>
        <taxon>Arthropoda</taxon>
        <taxon>Hexapoda</taxon>
        <taxon>Insecta</taxon>
        <taxon>Pterygota</taxon>
        <taxon>Neoptera</taxon>
        <taxon>Endopterygota</taxon>
        <taxon>Coleoptera</taxon>
        <taxon>Polyphaga</taxon>
        <taxon>Cucujiformia</taxon>
        <taxon>Nitidulidae</taxon>
        <taxon>Meligethinae</taxon>
        <taxon>Brassicogethes</taxon>
    </lineage>
</organism>
<gene>
    <name evidence="2" type="ORF">MELIAE_LOCUS4525</name>
</gene>
<dbReference type="PANTHER" id="PTHR46601">
    <property type="entry name" value="ULP_PROTEASE DOMAIN-CONTAINING PROTEIN"/>
    <property type="match status" value="1"/>
</dbReference>
<keyword evidence="3" id="KW-1185">Reference proteome</keyword>
<evidence type="ECO:0000256" key="1">
    <source>
        <dbReference type="SAM" id="MobiDB-lite"/>
    </source>
</evidence>
<evidence type="ECO:0000313" key="3">
    <source>
        <dbReference type="Proteomes" id="UP001154078"/>
    </source>
</evidence>
<dbReference type="EMBL" id="OV121133">
    <property type="protein sequence ID" value="CAH0552065.1"/>
    <property type="molecule type" value="Genomic_DNA"/>
</dbReference>
<proteinExistence type="predicted"/>
<feature type="compositionally biased region" description="Acidic residues" evidence="1">
    <location>
        <begin position="51"/>
        <end position="60"/>
    </location>
</feature>
<protein>
    <submittedName>
        <fullName evidence="2">Uncharacterized protein</fullName>
    </submittedName>
</protein>
<evidence type="ECO:0000313" key="2">
    <source>
        <dbReference type="EMBL" id="CAH0552065.1"/>
    </source>
</evidence>
<dbReference type="Proteomes" id="UP001154078">
    <property type="component" value="Chromosome 2"/>
</dbReference>
<reference evidence="2" key="1">
    <citation type="submission" date="2021-12" db="EMBL/GenBank/DDBJ databases">
        <authorList>
            <person name="King R."/>
        </authorList>
    </citation>
    <scope>NUCLEOTIDE SEQUENCE</scope>
</reference>
<dbReference type="OrthoDB" id="10043418at2759"/>
<feature type="region of interest" description="Disordered" evidence="1">
    <location>
        <begin position="146"/>
        <end position="170"/>
    </location>
</feature>
<accession>A0A9P0B1K9</accession>
<feature type="region of interest" description="Disordered" evidence="1">
    <location>
        <begin position="51"/>
        <end position="74"/>
    </location>
</feature>